<dbReference type="PRINTS" id="PR00878">
    <property type="entry name" value="CHOLNESTRASE"/>
</dbReference>
<dbReference type="InterPro" id="IPR000997">
    <property type="entry name" value="Cholinesterase"/>
</dbReference>
<keyword evidence="3" id="KW-1015">Disulfide bond</keyword>
<organism evidence="6 7">
    <name type="scientific">Acidovorax kalamii</name>
    <dbReference type="NCBI Taxonomy" id="2004485"/>
    <lineage>
        <taxon>Bacteria</taxon>
        <taxon>Pseudomonadati</taxon>
        <taxon>Pseudomonadota</taxon>
        <taxon>Betaproteobacteria</taxon>
        <taxon>Burkholderiales</taxon>
        <taxon>Comamonadaceae</taxon>
        <taxon>Acidovorax</taxon>
    </lineage>
</organism>
<evidence type="ECO:0000313" key="6">
    <source>
        <dbReference type="EMBL" id="OYD49827.1"/>
    </source>
</evidence>
<dbReference type="InterPro" id="IPR002018">
    <property type="entry name" value="CarbesteraseB"/>
</dbReference>
<protein>
    <submittedName>
        <fullName evidence="6">Carboxylesterase</fullName>
    </submittedName>
</protein>
<dbReference type="GO" id="GO:0004104">
    <property type="term" value="F:cholinesterase activity"/>
    <property type="evidence" value="ECO:0007669"/>
    <property type="project" value="InterPro"/>
</dbReference>
<dbReference type="Proteomes" id="UP000215441">
    <property type="component" value="Unassembled WGS sequence"/>
</dbReference>
<evidence type="ECO:0000313" key="7">
    <source>
        <dbReference type="Proteomes" id="UP000215441"/>
    </source>
</evidence>
<dbReference type="PANTHER" id="PTHR43918">
    <property type="entry name" value="ACETYLCHOLINESTERASE"/>
    <property type="match status" value="1"/>
</dbReference>
<dbReference type="Pfam" id="PF00135">
    <property type="entry name" value="COesterase"/>
    <property type="match status" value="1"/>
</dbReference>
<feature type="active site" description="Charge relay system" evidence="4">
    <location>
        <position position="328"/>
    </location>
</feature>
<dbReference type="SUPFAM" id="SSF53474">
    <property type="entry name" value="alpha/beta-Hydrolases"/>
    <property type="match status" value="1"/>
</dbReference>
<dbReference type="EMBL" id="NOIG01000008">
    <property type="protein sequence ID" value="OYD49827.1"/>
    <property type="molecule type" value="Genomic_DNA"/>
</dbReference>
<gene>
    <name evidence="6" type="ORF">CBY09_12795</name>
</gene>
<feature type="active site" description="Charge relay system" evidence="4">
    <location>
        <position position="426"/>
    </location>
</feature>
<keyword evidence="2" id="KW-0378">Hydrolase</keyword>
<feature type="domain" description="Carboxylesterase type B" evidence="5">
    <location>
        <begin position="8"/>
        <end position="472"/>
    </location>
</feature>
<evidence type="ECO:0000256" key="4">
    <source>
        <dbReference type="PIRSR" id="PIRSR600997-1"/>
    </source>
</evidence>
<keyword evidence="7" id="KW-1185">Reference proteome</keyword>
<dbReference type="RefSeq" id="WP_094289987.1">
    <property type="nucleotide sequence ID" value="NZ_NOIG01000008.1"/>
</dbReference>
<dbReference type="InterPro" id="IPR050654">
    <property type="entry name" value="AChE-related_enzymes"/>
</dbReference>
<dbReference type="Gene3D" id="3.40.50.1820">
    <property type="entry name" value="alpha/beta hydrolase"/>
    <property type="match status" value="1"/>
</dbReference>
<feature type="active site" description="Acyl-ester intermediate" evidence="4">
    <location>
        <position position="198"/>
    </location>
</feature>
<dbReference type="PANTHER" id="PTHR43918:SF4">
    <property type="entry name" value="CARBOXYLIC ESTER HYDROLASE"/>
    <property type="match status" value="1"/>
</dbReference>
<dbReference type="InterPro" id="IPR029058">
    <property type="entry name" value="AB_hydrolase_fold"/>
</dbReference>
<evidence type="ECO:0000256" key="3">
    <source>
        <dbReference type="ARBA" id="ARBA00023157"/>
    </source>
</evidence>
<dbReference type="AlphaFoldDB" id="A0A235EMP9"/>
<proteinExistence type="inferred from homology"/>
<name>A0A235EMP9_9BURK</name>
<evidence type="ECO:0000256" key="1">
    <source>
        <dbReference type="ARBA" id="ARBA00005964"/>
    </source>
</evidence>
<comment type="caution">
    <text evidence="6">The sequence shown here is derived from an EMBL/GenBank/DDBJ whole genome shotgun (WGS) entry which is preliminary data.</text>
</comment>
<evidence type="ECO:0000256" key="2">
    <source>
        <dbReference type="ARBA" id="ARBA00022801"/>
    </source>
</evidence>
<sequence length="509" mass="53579">MSASTAAPLVTLPHGGQLRGLWEQGVRVFRGVPYAQAPSGTLRFAAPVPALPWPGVRDATGFAPMAPQLARTARADAPMLGGEDCLAVNVWAPPAEPGARLPVMVWVHGGGFFRGAASELLYDGASFARQGVVFVSLQYRLGIDGFLHFEDEGEAGSRGGAAPANRGLLDLLAALQWVREHISAWGGDPSQVTVFGQSAGAGALACVLGMPASRGLLLRAILQSPSVACQTLQEAAAARRAVAALVGVAPTLAALGAAARPAVLHAVHRLAADPALRQQHGLGIRNFFPLRPVVDGQVLVAPPLQALAQQWAAHPPDLQVLVGSNAEEMRLYHVPGGAMDRVTEAQMLAFAQEVGLGAHAVYALRATLPPTHETPGELLCALQSDFYYRVPAQRIAALASRWARSAHAYEFAWPSPQWRGRLGAAHGVELPFVFGNLHTTTGQELTGPKPPTALAAAMHQGWVAFAQRGDPGWAPSAGAQPLVRRFDVASPAYAPHPEPVRLSLWDGLL</sequence>
<comment type="similarity">
    <text evidence="1">Belongs to the type-B carboxylesterase/lipase family.</text>
</comment>
<dbReference type="ESTHER" id="9burk-a0a1f4jft0">
    <property type="family name" value="Carb_B_Bacteria"/>
</dbReference>
<accession>A0A235EMP9</accession>
<evidence type="ECO:0000259" key="5">
    <source>
        <dbReference type="Pfam" id="PF00135"/>
    </source>
</evidence>
<dbReference type="OrthoDB" id="9775851at2"/>
<reference evidence="6 7" key="1">
    <citation type="submission" date="2017-07" db="EMBL/GenBank/DDBJ databases">
        <title>Acidovorax KNDSW TSA 6 genome sequence and assembly.</title>
        <authorList>
            <person name="Mayilraj S."/>
        </authorList>
    </citation>
    <scope>NUCLEOTIDE SEQUENCE [LARGE SCALE GENOMIC DNA]</scope>
    <source>
        <strain evidence="6 7">KNDSW-TSA6</strain>
    </source>
</reference>